<dbReference type="STRING" id="1123269.NX02_28975"/>
<reference evidence="1 2" key="1">
    <citation type="submission" date="2013-07" db="EMBL/GenBank/DDBJ databases">
        <title>Completed genome of Sphingomonas sanxanigenens NX02.</title>
        <authorList>
            <person name="Ma T."/>
            <person name="Huang H."/>
            <person name="Wu M."/>
            <person name="Li X."/>
            <person name="Li G."/>
        </authorList>
    </citation>
    <scope>NUCLEOTIDE SEQUENCE [LARGE SCALE GENOMIC DNA]</scope>
    <source>
        <strain evidence="1 2">NX02</strain>
    </source>
</reference>
<dbReference type="KEGG" id="ssan:NX02_28975"/>
<dbReference type="HOGENOM" id="CLU_2221544_0_0_5"/>
<accession>W0AHH2</accession>
<evidence type="ECO:0000313" key="1">
    <source>
        <dbReference type="EMBL" id="AHE57364.1"/>
    </source>
</evidence>
<organism evidence="1 2">
    <name type="scientific">Sphingomonas sanxanigenens DSM 19645 = NX02</name>
    <dbReference type="NCBI Taxonomy" id="1123269"/>
    <lineage>
        <taxon>Bacteria</taxon>
        <taxon>Pseudomonadati</taxon>
        <taxon>Pseudomonadota</taxon>
        <taxon>Alphaproteobacteria</taxon>
        <taxon>Sphingomonadales</taxon>
        <taxon>Sphingomonadaceae</taxon>
        <taxon>Sphingomonas</taxon>
    </lineage>
</organism>
<evidence type="ECO:0000313" key="2">
    <source>
        <dbReference type="Proteomes" id="UP000018851"/>
    </source>
</evidence>
<dbReference type="PROSITE" id="PS51257">
    <property type="entry name" value="PROKAR_LIPOPROTEIN"/>
    <property type="match status" value="1"/>
</dbReference>
<dbReference type="RefSeq" id="WP_025295455.1">
    <property type="nucleotide sequence ID" value="NZ_CP006644.1"/>
</dbReference>
<gene>
    <name evidence="1" type="ORF">NX02_28975</name>
</gene>
<dbReference type="EMBL" id="CP006644">
    <property type="protein sequence ID" value="AHE57364.1"/>
    <property type="molecule type" value="Genomic_DNA"/>
</dbReference>
<dbReference type="Proteomes" id="UP000018851">
    <property type="component" value="Chromosome"/>
</dbReference>
<evidence type="ECO:0008006" key="3">
    <source>
        <dbReference type="Google" id="ProtNLM"/>
    </source>
</evidence>
<keyword evidence="2" id="KW-1185">Reference proteome</keyword>
<sequence length="106" mass="11533">MKPLPALALPVLLVACADTPPELVMRIEDGADDRADCRLIVEDAKIDPRVAADIDRLVKRYPPADTAIRIEANEARYRCIGSVIFALQRAGYQSARVDGGERSGAE</sequence>
<protein>
    <recommendedName>
        <fullName evidence="3">Biopolymer transporter ExbD</fullName>
    </recommendedName>
</protein>
<proteinExistence type="predicted"/>
<dbReference type="AlphaFoldDB" id="W0AHH2"/>
<dbReference type="PATRIC" id="fig|1123269.5.peg.5684"/>
<name>W0AHH2_9SPHN</name>